<dbReference type="GO" id="GO:0005774">
    <property type="term" value="C:vacuolar membrane"/>
    <property type="evidence" value="ECO:0007669"/>
    <property type="project" value="TreeGrafter"/>
</dbReference>
<evidence type="ECO:0000256" key="2">
    <source>
        <dbReference type="ARBA" id="ARBA00008066"/>
    </source>
</evidence>
<evidence type="ECO:0000256" key="6">
    <source>
        <dbReference type="ARBA" id="ARBA00022989"/>
    </source>
</evidence>
<feature type="domain" description="Amino acid transporter transmembrane" evidence="10">
    <location>
        <begin position="236"/>
        <end position="629"/>
    </location>
</feature>
<evidence type="ECO:0000256" key="5">
    <source>
        <dbReference type="ARBA" id="ARBA00022970"/>
    </source>
</evidence>
<reference evidence="11 12" key="1">
    <citation type="journal article" date="2018" name="Front. Microbiol.">
        <title>Genomic and genetic insights into a cosmopolitan fungus, Paecilomyces variotii (Eurotiales).</title>
        <authorList>
            <person name="Urquhart A.S."/>
            <person name="Mondo S.J."/>
            <person name="Makela M.R."/>
            <person name="Hane J.K."/>
            <person name="Wiebenga A."/>
            <person name="He G."/>
            <person name="Mihaltcheva S."/>
            <person name="Pangilinan J."/>
            <person name="Lipzen A."/>
            <person name="Barry K."/>
            <person name="de Vries R.P."/>
            <person name="Grigoriev I.V."/>
            <person name="Idnurm A."/>
        </authorList>
    </citation>
    <scope>NUCLEOTIDE SEQUENCE [LARGE SCALE GENOMIC DNA]</scope>
    <source>
        <strain evidence="11 12">CBS 101075</strain>
    </source>
</reference>
<comment type="caution">
    <text evidence="11">The sequence shown here is derived from an EMBL/GenBank/DDBJ whole genome shotgun (WGS) entry which is preliminary data.</text>
</comment>
<evidence type="ECO:0000313" key="11">
    <source>
        <dbReference type="EMBL" id="RWQ99632.1"/>
    </source>
</evidence>
<keyword evidence="4 9" id="KW-0812">Transmembrane</keyword>
<evidence type="ECO:0000259" key="10">
    <source>
        <dbReference type="Pfam" id="PF01490"/>
    </source>
</evidence>
<dbReference type="GeneID" id="39596570"/>
<accession>A0A443I6F4</accession>
<feature type="transmembrane region" description="Helical" evidence="9">
    <location>
        <begin position="457"/>
        <end position="475"/>
    </location>
</feature>
<evidence type="ECO:0000256" key="3">
    <source>
        <dbReference type="ARBA" id="ARBA00022448"/>
    </source>
</evidence>
<dbReference type="AlphaFoldDB" id="A0A443I6F4"/>
<protein>
    <submittedName>
        <fullName evidence="11">Putative transporter</fullName>
    </submittedName>
</protein>
<name>A0A443I6F4_BYSSP</name>
<dbReference type="RefSeq" id="XP_028489277.1">
    <property type="nucleotide sequence ID" value="XM_028627293.1"/>
</dbReference>
<dbReference type="Proteomes" id="UP000283841">
    <property type="component" value="Unassembled WGS sequence"/>
</dbReference>
<feature type="region of interest" description="Disordered" evidence="8">
    <location>
        <begin position="108"/>
        <end position="132"/>
    </location>
</feature>
<feature type="transmembrane region" description="Helical" evidence="9">
    <location>
        <begin position="415"/>
        <end position="436"/>
    </location>
</feature>
<evidence type="ECO:0000256" key="8">
    <source>
        <dbReference type="SAM" id="MobiDB-lite"/>
    </source>
</evidence>
<sequence length="641" mass="69286">MNPSNTRPFSPVGDGGSGHSTSQGSGISRLASSPSSHSHKQTTYGNDDNDYDAENPTLSRQRSSSMSIRLRNAGGVNSIDNFARSWQRAAGFPEVNLWGSSYFTSESEYSDGEETPTAFGRREDQPLLGDNSEARDVWPRTAIADYGSDSGLGPSKKPLPNTGLPDIHVASPPEGAYGASYGSVASRISRISSRQPVKAIQEHPPIVAGRDADREPLLVKQIEHEDGTKENVVVGQSTVPQTIFNSVNVLIGVGLLSLPLGIKYAGWLIGLPFLLFAAMATAYTAKVLAKCLDVDRSLVTYADLAYISFGQPARVVTSILFSLELIGACVALVVLFADSLDALIPGLGLLQWKIICGLILIPLNFVPLRLLSVTSVLGIISCTSIVLIVIIDGFLKPRAPGSLLEPARTSLFPDSWATLPLSFGLIMSPWGGHGVFPNIYRDMRHPHKYGKSLRATYFFTYGLDCTMAIIGWLMFGPGVRDEITSNVLLTEGYPRGLSICVVIFIAIIPITKTPLNCRPLIAICEVICGVDSQSESASLHSPSKERIHQTVRIAIRIFLIALIVFIAIVFPAFDRIMALMGSSLCFTICIILPLAFYLKIFGNDIPRGERVLDWVLLVASSAMAVVGTVWAFLPREAMSAN</sequence>
<keyword evidence="12" id="KW-1185">Reference proteome</keyword>
<feature type="transmembrane region" description="Helical" evidence="9">
    <location>
        <begin position="495"/>
        <end position="511"/>
    </location>
</feature>
<dbReference type="PANTHER" id="PTHR22950:SF692">
    <property type="entry name" value="TRANSMEMBRANE AMINO ACID TRANSPORTER FAMILY PROTEIN"/>
    <property type="match status" value="1"/>
</dbReference>
<gene>
    <name evidence="11" type="ORF">C8Q69DRAFT_31470</name>
</gene>
<dbReference type="InterPro" id="IPR013057">
    <property type="entry name" value="AA_transpt_TM"/>
</dbReference>
<feature type="compositionally biased region" description="Low complexity" evidence="8">
    <location>
        <begin position="19"/>
        <end position="36"/>
    </location>
</feature>
<comment type="subcellular location">
    <subcellularLocation>
        <location evidence="1">Membrane</location>
        <topology evidence="1">Multi-pass membrane protein</topology>
    </subcellularLocation>
</comment>
<keyword evidence="7 9" id="KW-0472">Membrane</keyword>
<feature type="transmembrane region" description="Helical" evidence="9">
    <location>
        <begin position="553"/>
        <end position="573"/>
    </location>
</feature>
<feature type="compositionally biased region" description="Polar residues" evidence="8">
    <location>
        <begin position="56"/>
        <end position="66"/>
    </location>
</feature>
<feature type="region of interest" description="Disordered" evidence="8">
    <location>
        <begin position="1"/>
        <end position="66"/>
    </location>
</feature>
<dbReference type="PANTHER" id="PTHR22950">
    <property type="entry name" value="AMINO ACID TRANSPORTER"/>
    <property type="match status" value="1"/>
</dbReference>
<feature type="transmembrane region" description="Helical" evidence="9">
    <location>
        <begin position="343"/>
        <end position="363"/>
    </location>
</feature>
<dbReference type="STRING" id="264951.A0A443I6F4"/>
<evidence type="ECO:0000256" key="9">
    <source>
        <dbReference type="SAM" id="Phobius"/>
    </source>
</evidence>
<dbReference type="GO" id="GO:0015179">
    <property type="term" value="F:L-amino acid transmembrane transporter activity"/>
    <property type="evidence" value="ECO:0007669"/>
    <property type="project" value="TreeGrafter"/>
</dbReference>
<dbReference type="Pfam" id="PF01490">
    <property type="entry name" value="Aa_trans"/>
    <property type="match status" value="1"/>
</dbReference>
<feature type="transmembrane region" description="Helical" evidence="9">
    <location>
        <begin position="579"/>
        <end position="599"/>
    </location>
</feature>
<evidence type="ECO:0000256" key="4">
    <source>
        <dbReference type="ARBA" id="ARBA00022692"/>
    </source>
</evidence>
<feature type="transmembrane region" description="Helical" evidence="9">
    <location>
        <begin position="370"/>
        <end position="395"/>
    </location>
</feature>
<evidence type="ECO:0000313" key="12">
    <source>
        <dbReference type="Proteomes" id="UP000283841"/>
    </source>
</evidence>
<organism evidence="11 12">
    <name type="scientific">Byssochlamys spectabilis</name>
    <name type="common">Paecilomyces variotii</name>
    <dbReference type="NCBI Taxonomy" id="264951"/>
    <lineage>
        <taxon>Eukaryota</taxon>
        <taxon>Fungi</taxon>
        <taxon>Dikarya</taxon>
        <taxon>Ascomycota</taxon>
        <taxon>Pezizomycotina</taxon>
        <taxon>Eurotiomycetes</taxon>
        <taxon>Eurotiomycetidae</taxon>
        <taxon>Eurotiales</taxon>
        <taxon>Thermoascaceae</taxon>
        <taxon>Paecilomyces</taxon>
    </lineage>
</organism>
<keyword evidence="3" id="KW-0813">Transport</keyword>
<evidence type="ECO:0000256" key="1">
    <source>
        <dbReference type="ARBA" id="ARBA00004141"/>
    </source>
</evidence>
<dbReference type="VEuPathDB" id="FungiDB:C8Q69DRAFT_31470"/>
<proteinExistence type="inferred from homology"/>
<feature type="transmembrane region" description="Helical" evidence="9">
    <location>
        <begin position="315"/>
        <end position="337"/>
    </location>
</feature>
<feature type="transmembrane region" description="Helical" evidence="9">
    <location>
        <begin position="611"/>
        <end position="633"/>
    </location>
</feature>
<comment type="similarity">
    <text evidence="2">Belongs to the amino acid/polyamine transporter 2 family.</text>
</comment>
<keyword evidence="5" id="KW-0029">Amino-acid transport</keyword>
<keyword evidence="6 9" id="KW-1133">Transmembrane helix</keyword>
<feature type="transmembrane region" description="Helical" evidence="9">
    <location>
        <begin position="264"/>
        <end position="283"/>
    </location>
</feature>
<dbReference type="EMBL" id="RCNU01000001">
    <property type="protein sequence ID" value="RWQ99632.1"/>
    <property type="molecule type" value="Genomic_DNA"/>
</dbReference>
<evidence type="ECO:0000256" key="7">
    <source>
        <dbReference type="ARBA" id="ARBA00023136"/>
    </source>
</evidence>